<dbReference type="EMBL" id="JBHTOD010000004">
    <property type="protein sequence ID" value="MFD1455198.1"/>
    <property type="molecule type" value="Genomic_DNA"/>
</dbReference>
<evidence type="ECO:0000313" key="2">
    <source>
        <dbReference type="Proteomes" id="UP001597189"/>
    </source>
</evidence>
<sequence>MLPETTRSERKELRSLMHLCQHDPNNQLKIKNSSDMENNYYWKKLYSDGLITAYAYANEYDGMGEPVAYGIAITDEGHHFFEEYHEQQIHWLFKSALIPLIVSILANTPNWWPMILRLLRILK</sequence>
<dbReference type="Proteomes" id="UP001597189">
    <property type="component" value="Unassembled WGS sequence"/>
</dbReference>
<evidence type="ECO:0000313" key="1">
    <source>
        <dbReference type="EMBL" id="MFD1455198.1"/>
    </source>
</evidence>
<keyword evidence="2" id="KW-1185">Reference proteome</keyword>
<name>A0ABW4D4X4_9LACO</name>
<reference evidence="2" key="1">
    <citation type="journal article" date="2019" name="Int. J. Syst. Evol. Microbiol.">
        <title>The Global Catalogue of Microorganisms (GCM) 10K type strain sequencing project: providing services to taxonomists for standard genome sequencing and annotation.</title>
        <authorList>
            <consortium name="The Broad Institute Genomics Platform"/>
            <consortium name="The Broad Institute Genome Sequencing Center for Infectious Disease"/>
            <person name="Wu L."/>
            <person name="Ma J."/>
        </authorList>
    </citation>
    <scope>NUCLEOTIDE SEQUENCE [LARGE SCALE GENOMIC DNA]</scope>
    <source>
        <strain evidence="2">CCM 8979</strain>
    </source>
</reference>
<organism evidence="1 2">
    <name type="scientific">Levilactobacillus lanxiensis</name>
    <dbReference type="NCBI Taxonomy" id="2799568"/>
    <lineage>
        <taxon>Bacteria</taxon>
        <taxon>Bacillati</taxon>
        <taxon>Bacillota</taxon>
        <taxon>Bacilli</taxon>
        <taxon>Lactobacillales</taxon>
        <taxon>Lactobacillaceae</taxon>
        <taxon>Levilactobacillus</taxon>
    </lineage>
</organism>
<protein>
    <submittedName>
        <fullName evidence="1">Uncharacterized protein</fullName>
    </submittedName>
</protein>
<proteinExistence type="predicted"/>
<dbReference type="RefSeq" id="WP_203644434.1">
    <property type="nucleotide sequence ID" value="NZ_BOLN01000004.1"/>
</dbReference>
<accession>A0ABW4D4X4</accession>
<comment type="caution">
    <text evidence="1">The sequence shown here is derived from an EMBL/GenBank/DDBJ whole genome shotgun (WGS) entry which is preliminary data.</text>
</comment>
<gene>
    <name evidence="1" type="ORF">ACFQ44_05795</name>
</gene>